<evidence type="ECO:0000313" key="4">
    <source>
        <dbReference type="EMBL" id="PVI03408.1"/>
    </source>
</evidence>
<dbReference type="Pfam" id="PF07250">
    <property type="entry name" value="Glyoxal_oxid_N"/>
    <property type="match status" value="1"/>
</dbReference>
<feature type="domain" description="Glyoxal oxidase N-terminal" evidence="2">
    <location>
        <begin position="275"/>
        <end position="421"/>
    </location>
</feature>
<keyword evidence="1" id="KW-0732">Signal</keyword>
<dbReference type="Gene3D" id="2.60.40.10">
    <property type="entry name" value="Immunoglobulins"/>
    <property type="match status" value="1"/>
</dbReference>
<dbReference type="PANTHER" id="PTHR32208:SF68">
    <property type="entry name" value="GALACTOSE OXIDASE"/>
    <property type="match status" value="1"/>
</dbReference>
<dbReference type="InterPro" id="IPR015202">
    <property type="entry name" value="GO-like_E_set"/>
</dbReference>
<dbReference type="OrthoDB" id="2019572at2759"/>
<dbReference type="Proteomes" id="UP000244855">
    <property type="component" value="Unassembled WGS sequence"/>
</dbReference>
<dbReference type="SUPFAM" id="SSF50965">
    <property type="entry name" value="Galactose oxidase, central domain"/>
    <property type="match status" value="1"/>
</dbReference>
<reference evidence="4 5" key="1">
    <citation type="journal article" date="2018" name="Sci. Rep.">
        <title>Comparative genomics provides insights into the lifestyle and reveals functional heterogeneity of dark septate endophytic fungi.</title>
        <authorList>
            <person name="Knapp D.G."/>
            <person name="Nemeth J.B."/>
            <person name="Barry K."/>
            <person name="Hainaut M."/>
            <person name="Henrissat B."/>
            <person name="Johnson J."/>
            <person name="Kuo A."/>
            <person name="Lim J.H.P."/>
            <person name="Lipzen A."/>
            <person name="Nolan M."/>
            <person name="Ohm R.A."/>
            <person name="Tamas L."/>
            <person name="Grigoriev I.V."/>
            <person name="Spatafora J.W."/>
            <person name="Nagy L.G."/>
            <person name="Kovacs G.M."/>
        </authorList>
    </citation>
    <scope>NUCLEOTIDE SEQUENCE [LARGE SCALE GENOMIC DNA]</scope>
    <source>
        <strain evidence="4 5">DSE2036</strain>
    </source>
</reference>
<dbReference type="STRING" id="97972.A0A2V1DYH0"/>
<dbReference type="InterPro" id="IPR009880">
    <property type="entry name" value="Glyoxal_oxidase_N"/>
</dbReference>
<evidence type="ECO:0000256" key="1">
    <source>
        <dbReference type="ARBA" id="ARBA00022729"/>
    </source>
</evidence>
<dbReference type="InterPro" id="IPR014756">
    <property type="entry name" value="Ig_E-set"/>
</dbReference>
<gene>
    <name evidence="4" type="ORF">DM02DRAFT_558311</name>
</gene>
<dbReference type="CDD" id="cd02851">
    <property type="entry name" value="E_set_GO_C"/>
    <property type="match status" value="1"/>
</dbReference>
<organism evidence="4 5">
    <name type="scientific">Periconia macrospinosa</name>
    <dbReference type="NCBI Taxonomy" id="97972"/>
    <lineage>
        <taxon>Eukaryota</taxon>
        <taxon>Fungi</taxon>
        <taxon>Dikarya</taxon>
        <taxon>Ascomycota</taxon>
        <taxon>Pezizomycotina</taxon>
        <taxon>Dothideomycetes</taxon>
        <taxon>Pleosporomycetidae</taxon>
        <taxon>Pleosporales</taxon>
        <taxon>Massarineae</taxon>
        <taxon>Periconiaceae</taxon>
        <taxon>Periconia</taxon>
    </lineage>
</organism>
<evidence type="ECO:0000259" key="2">
    <source>
        <dbReference type="Pfam" id="PF07250"/>
    </source>
</evidence>
<dbReference type="EMBL" id="KZ805332">
    <property type="protein sequence ID" value="PVI03408.1"/>
    <property type="molecule type" value="Genomic_DNA"/>
</dbReference>
<protein>
    <submittedName>
        <fullName evidence="4">Galactose oxidase</fullName>
    </submittedName>
</protein>
<dbReference type="InterPro" id="IPR006652">
    <property type="entry name" value="Kelch_1"/>
</dbReference>
<dbReference type="Pfam" id="PF09118">
    <property type="entry name" value="GO-like_E_set"/>
    <property type="match status" value="1"/>
</dbReference>
<dbReference type="Gene3D" id="2.130.10.80">
    <property type="entry name" value="Galactose oxidase/kelch, beta-propeller"/>
    <property type="match status" value="1"/>
</dbReference>
<dbReference type="InterPro" id="IPR013783">
    <property type="entry name" value="Ig-like_fold"/>
</dbReference>
<dbReference type="PANTHER" id="PTHR32208">
    <property type="entry name" value="SECRETED PROTEIN-RELATED"/>
    <property type="match status" value="1"/>
</dbReference>
<dbReference type="InterPro" id="IPR011043">
    <property type="entry name" value="Gal_Oxase/kelch_b-propeller"/>
</dbReference>
<name>A0A2V1DYH0_9PLEO</name>
<dbReference type="SUPFAM" id="SSF81296">
    <property type="entry name" value="E set domains"/>
    <property type="match status" value="1"/>
</dbReference>
<evidence type="ECO:0000313" key="5">
    <source>
        <dbReference type="Proteomes" id="UP000244855"/>
    </source>
</evidence>
<feature type="domain" description="Galactose oxidase-like Early set" evidence="3">
    <location>
        <begin position="433"/>
        <end position="532"/>
    </location>
</feature>
<evidence type="ECO:0000259" key="3">
    <source>
        <dbReference type="Pfam" id="PF09118"/>
    </source>
</evidence>
<sequence>MAHYKKLIAIISLFLATVFLLFTHLETVTFVYDPRINYSKLGHWGAPQSLALIPVAGALLPHSHKVLLWAADQGDVFQGKGSDPDTTLTAIYDPKTKTITDPLLSNLRHGMFCPGVSTDFEGNLMVTGGKTAGRTSIYNEGSHSWIVGPNMTMGRGYHSQTTLSNGNTFTIGGSWSGGVGGDDVALKDGEMFDTKANAWTKLPGCTVEAILTNGELGKFESDNHAWLFAWKNASVFQAGPSRAMNWFNTHESGTTISAGARASDADAMNGNAVMYDALQGKILTVGGAPSYSLSKATRAAHIITLGAEYDSPEVEAIEKMHYPRAYSNAVILPTGDVFINGGVSYAMQWTDKNASLVPELWSPRSQKFRKLARMSIPRAYHSMALLLPDATVLTGGGGLCYTQCADLTANHMDLQIFTPPYLFTPNGKRLAVRPKIIFTNTSVELGQRLVVTTDMEVLNFSLIRYGSATHSINTDQRRIAMQPLPLGDCSSIEQGCQYEMLVPKDPGIALPGYWMLFAVDSQGVPSVGHTVHLSISSRS</sequence>
<dbReference type="AlphaFoldDB" id="A0A2V1DYH0"/>
<proteinExistence type="predicted"/>
<accession>A0A2V1DYH0</accession>
<keyword evidence="5" id="KW-1185">Reference proteome</keyword>
<dbReference type="SMART" id="SM00612">
    <property type="entry name" value="Kelch"/>
    <property type="match status" value="3"/>
</dbReference>
<dbReference type="InterPro" id="IPR037293">
    <property type="entry name" value="Gal_Oxidase_central_sf"/>
</dbReference>